<name>A0A7G1P8V0_9ACTN</name>
<proteinExistence type="predicted"/>
<dbReference type="OrthoDB" id="4255333at2"/>
<dbReference type="InterPro" id="IPR012318">
    <property type="entry name" value="HTH_CRP"/>
</dbReference>
<gene>
    <name evidence="5" type="ORF">GCM10017557_43540</name>
</gene>
<dbReference type="RefSeq" id="WP_055516442.1">
    <property type="nucleotide sequence ID" value="NZ_AP023440.1"/>
</dbReference>
<feature type="domain" description="HTH crp-type" evidence="4">
    <location>
        <begin position="164"/>
        <end position="240"/>
    </location>
</feature>
<dbReference type="InterPro" id="IPR018490">
    <property type="entry name" value="cNMP-bd_dom_sf"/>
</dbReference>
<dbReference type="GO" id="GO:0003677">
    <property type="term" value="F:DNA binding"/>
    <property type="evidence" value="ECO:0007669"/>
    <property type="project" value="UniProtKB-KW"/>
</dbReference>
<dbReference type="InterPro" id="IPR014710">
    <property type="entry name" value="RmlC-like_jellyroll"/>
</dbReference>
<protein>
    <recommendedName>
        <fullName evidence="4">HTH crp-type domain-containing protein</fullName>
    </recommendedName>
</protein>
<evidence type="ECO:0000313" key="5">
    <source>
        <dbReference type="EMBL" id="BCL29495.1"/>
    </source>
</evidence>
<keyword evidence="6" id="KW-1185">Reference proteome</keyword>
<dbReference type="SUPFAM" id="SSF46785">
    <property type="entry name" value="Winged helix' DNA-binding domain"/>
    <property type="match status" value="1"/>
</dbReference>
<evidence type="ECO:0000256" key="2">
    <source>
        <dbReference type="ARBA" id="ARBA00023125"/>
    </source>
</evidence>
<dbReference type="Pfam" id="PF13545">
    <property type="entry name" value="HTH_Crp_2"/>
    <property type="match status" value="1"/>
</dbReference>
<dbReference type="KEGG" id="sgm:GCM10017557_43540"/>
<evidence type="ECO:0000256" key="3">
    <source>
        <dbReference type="ARBA" id="ARBA00023163"/>
    </source>
</evidence>
<dbReference type="InterPro" id="IPR036390">
    <property type="entry name" value="WH_DNA-bd_sf"/>
</dbReference>
<dbReference type="GO" id="GO:0006355">
    <property type="term" value="P:regulation of DNA-templated transcription"/>
    <property type="evidence" value="ECO:0007669"/>
    <property type="project" value="InterPro"/>
</dbReference>
<dbReference type="Gene3D" id="2.60.120.10">
    <property type="entry name" value="Jelly Rolls"/>
    <property type="match status" value="1"/>
</dbReference>
<dbReference type="SUPFAM" id="SSF51206">
    <property type="entry name" value="cAMP-binding domain-like"/>
    <property type="match status" value="1"/>
</dbReference>
<accession>A0A7G1P8V0</accession>
<dbReference type="EMBL" id="AP023440">
    <property type="protein sequence ID" value="BCL29495.1"/>
    <property type="molecule type" value="Genomic_DNA"/>
</dbReference>
<sequence length="245" mass="27295">MASPSPDTQVFNTIEVLRGRQPMPRGSFLDHLPAAKWALFVAIWGSDARTYLKGAELPLRPKDTHMYVVLGGCVVQERFPFNTKIARFRGVGQVLGEAKLIEPRSSVRTVCLTTTWVLPCDTRRVNLLLTQDHEAKRALLRSLEDRNRSDERIYATTSRSPLARVSALLHHLAMVAGTRDPAGPTGHTTIDGPRQRDLAEALLLGRSTVENAVATLRRKRLIDSRYRRLVVTDLPALKALVTSQS</sequence>
<keyword evidence="1" id="KW-0805">Transcription regulation</keyword>
<dbReference type="Proteomes" id="UP000516444">
    <property type="component" value="Chromosome"/>
</dbReference>
<dbReference type="AlphaFoldDB" id="A0A7G1P8V0"/>
<evidence type="ECO:0000256" key="1">
    <source>
        <dbReference type="ARBA" id="ARBA00023015"/>
    </source>
</evidence>
<keyword evidence="3" id="KW-0804">Transcription</keyword>
<evidence type="ECO:0000313" key="6">
    <source>
        <dbReference type="Proteomes" id="UP000516444"/>
    </source>
</evidence>
<evidence type="ECO:0000259" key="4">
    <source>
        <dbReference type="Pfam" id="PF13545"/>
    </source>
</evidence>
<keyword evidence="2" id="KW-0238">DNA-binding</keyword>
<reference evidence="5 6" key="1">
    <citation type="journal article" date="2014" name="Int. J. Syst. Evol. Microbiol.">
        <title>Complete genome sequence of Corynebacterium casei LMG S-19264T (=DSM 44701T), isolated from a smear-ripened cheese.</title>
        <authorList>
            <consortium name="US DOE Joint Genome Institute (JGI-PGF)"/>
            <person name="Walter F."/>
            <person name="Albersmeier A."/>
            <person name="Kalinowski J."/>
            <person name="Ruckert C."/>
        </authorList>
    </citation>
    <scope>NUCLEOTIDE SEQUENCE [LARGE SCALE GENOMIC DNA]</scope>
    <source>
        <strain evidence="5 6">JCM 4677</strain>
    </source>
</reference>
<organism evidence="5 6">
    <name type="scientific">Streptomyces aurantiacus</name>
    <dbReference type="NCBI Taxonomy" id="47760"/>
    <lineage>
        <taxon>Bacteria</taxon>
        <taxon>Bacillati</taxon>
        <taxon>Actinomycetota</taxon>
        <taxon>Actinomycetes</taxon>
        <taxon>Kitasatosporales</taxon>
        <taxon>Streptomycetaceae</taxon>
        <taxon>Streptomyces</taxon>
        <taxon>Streptomyces aurantiacus group</taxon>
    </lineage>
</organism>